<proteinExistence type="predicted"/>
<dbReference type="AlphaFoldDB" id="A0A7Y7B5W4"/>
<protein>
    <submittedName>
        <fullName evidence="1">Uncharacterized protein</fullName>
    </submittedName>
</protein>
<dbReference type="RefSeq" id="WP_171082734.1">
    <property type="nucleotide sequence ID" value="NZ_BNBU01000012.1"/>
</dbReference>
<organism evidence="1 2">
    <name type="scientific">Streptomyces morookaense</name>
    <name type="common">Streptoverticillium morookaense</name>
    <dbReference type="NCBI Taxonomy" id="1970"/>
    <lineage>
        <taxon>Bacteria</taxon>
        <taxon>Bacillati</taxon>
        <taxon>Actinomycetota</taxon>
        <taxon>Actinomycetes</taxon>
        <taxon>Kitasatosporales</taxon>
        <taxon>Streptomycetaceae</taxon>
        <taxon>Streptomyces</taxon>
    </lineage>
</organism>
<dbReference type="Proteomes" id="UP000587462">
    <property type="component" value="Unassembled WGS sequence"/>
</dbReference>
<gene>
    <name evidence="1" type="ORF">HG542_18175</name>
</gene>
<evidence type="ECO:0000313" key="1">
    <source>
        <dbReference type="EMBL" id="NVK79579.1"/>
    </source>
</evidence>
<name>A0A7Y7B5W4_STRMO</name>
<sequence>MWGRRRARRREQEYEAAVAEARSDLTEVLRIADETHAGVVDVFGKLRDTYVTIEELLDQGDGLPAKSARARLACHREAWDEMEEGMASFAEARRAWDGSRAADAELFELTEAAAYFADFVSNCAETMEEMAGLMSSFLDLYRNMLELRDKLAPMRERAHAAIAAAANELAWAGPTAQGKFALEVRLHAAGDRLRELDAGRVELEPGRKVTDWYRDVESEIAEIREAVLRLGY</sequence>
<reference evidence="1 2" key="1">
    <citation type="submission" date="2020-04" db="EMBL/GenBank/DDBJ databases">
        <title>Draft Genome Sequence of Streptomyces morookaense DSM 40503, an 8-azaguanine-producing strain.</title>
        <authorList>
            <person name="Qi J."/>
            <person name="Gao J.-M."/>
        </authorList>
    </citation>
    <scope>NUCLEOTIDE SEQUENCE [LARGE SCALE GENOMIC DNA]</scope>
    <source>
        <strain evidence="1 2">DSM 40503</strain>
    </source>
</reference>
<keyword evidence="2" id="KW-1185">Reference proteome</keyword>
<evidence type="ECO:0000313" key="2">
    <source>
        <dbReference type="Proteomes" id="UP000587462"/>
    </source>
</evidence>
<dbReference type="EMBL" id="JABBXF010000039">
    <property type="protein sequence ID" value="NVK79579.1"/>
    <property type="molecule type" value="Genomic_DNA"/>
</dbReference>
<comment type="caution">
    <text evidence="1">The sequence shown here is derived from an EMBL/GenBank/DDBJ whole genome shotgun (WGS) entry which is preliminary data.</text>
</comment>
<accession>A0A7Y7B5W4</accession>